<keyword evidence="4" id="KW-1185">Reference proteome</keyword>
<reference evidence="3 4" key="1">
    <citation type="journal article" date="2024" name="J Genomics">
        <title>Draft genome sequencing and assembly of Favolaschia claudopus CIRM-BRFM 2984 isolated from oak limbs.</title>
        <authorList>
            <person name="Navarro D."/>
            <person name="Drula E."/>
            <person name="Chaduli D."/>
            <person name="Cazenave R."/>
            <person name="Ahrendt S."/>
            <person name="Wang J."/>
            <person name="Lipzen A."/>
            <person name="Daum C."/>
            <person name="Barry K."/>
            <person name="Grigoriev I.V."/>
            <person name="Favel A."/>
            <person name="Rosso M.N."/>
            <person name="Martin F."/>
        </authorList>
    </citation>
    <scope>NUCLEOTIDE SEQUENCE [LARGE SCALE GENOMIC DNA]</scope>
    <source>
        <strain evidence="3 4">CIRM-BRFM 2984</strain>
    </source>
</reference>
<proteinExistence type="predicted"/>
<dbReference type="AlphaFoldDB" id="A0AAV9ZAY0"/>
<sequence>MDHCDIHDAESSRAWDIFNRLCRRVLNSATRVLHKDATERLPADFDGSTPSSSFAGLVLSSAPDSIPESITSPNTELPIFLRREYVWRTIPNVGQSLGIVAAQIELDLEMSFPTLRKIALANTFNTHRCAGYIREEVTLASSLADSAVVTHDSPSPLEVCPICGQPVPTKFTDNGYVDHAPGTASSTGPSVRSSLAHHGAIRHDAEIESIPNSAGLSRVARHASSALQNGGVTEVISRRCFDCMKTCTNQWRQHPITGVILCNHCGQKAYKIMARERRKLNLSVGVVCQN</sequence>
<evidence type="ECO:0000256" key="1">
    <source>
        <dbReference type="PROSITE-ProRule" id="PRU00094"/>
    </source>
</evidence>
<keyword evidence="1" id="KW-0862">Zinc</keyword>
<dbReference type="Proteomes" id="UP001362999">
    <property type="component" value="Unassembled WGS sequence"/>
</dbReference>
<evidence type="ECO:0000313" key="4">
    <source>
        <dbReference type="Proteomes" id="UP001362999"/>
    </source>
</evidence>
<dbReference type="GO" id="GO:0006355">
    <property type="term" value="P:regulation of DNA-templated transcription"/>
    <property type="evidence" value="ECO:0007669"/>
    <property type="project" value="InterPro"/>
</dbReference>
<dbReference type="GO" id="GO:0043565">
    <property type="term" value="F:sequence-specific DNA binding"/>
    <property type="evidence" value="ECO:0007669"/>
    <property type="project" value="InterPro"/>
</dbReference>
<gene>
    <name evidence="3" type="ORF">R3P38DRAFT_3476629</name>
</gene>
<dbReference type="SMART" id="SM00401">
    <property type="entry name" value="ZnF_GATA"/>
    <property type="match status" value="1"/>
</dbReference>
<dbReference type="EMBL" id="JAWWNJ010000171">
    <property type="protein sequence ID" value="KAK6977244.1"/>
    <property type="molecule type" value="Genomic_DNA"/>
</dbReference>
<protein>
    <recommendedName>
        <fullName evidence="2">GATA-type domain-containing protein</fullName>
    </recommendedName>
</protein>
<dbReference type="InterPro" id="IPR013088">
    <property type="entry name" value="Znf_NHR/GATA"/>
</dbReference>
<dbReference type="InterPro" id="IPR000679">
    <property type="entry name" value="Znf_GATA"/>
</dbReference>
<name>A0AAV9ZAY0_9AGAR</name>
<dbReference type="GO" id="GO:0008270">
    <property type="term" value="F:zinc ion binding"/>
    <property type="evidence" value="ECO:0007669"/>
    <property type="project" value="UniProtKB-KW"/>
</dbReference>
<evidence type="ECO:0000313" key="3">
    <source>
        <dbReference type="EMBL" id="KAK6977244.1"/>
    </source>
</evidence>
<feature type="domain" description="GATA-type" evidence="2">
    <location>
        <begin position="234"/>
        <end position="266"/>
    </location>
</feature>
<keyword evidence="1" id="KW-0863">Zinc-finger</keyword>
<keyword evidence="1" id="KW-0479">Metal-binding</keyword>
<evidence type="ECO:0000259" key="2">
    <source>
        <dbReference type="PROSITE" id="PS50114"/>
    </source>
</evidence>
<organism evidence="3 4">
    <name type="scientific">Favolaschia claudopus</name>
    <dbReference type="NCBI Taxonomy" id="2862362"/>
    <lineage>
        <taxon>Eukaryota</taxon>
        <taxon>Fungi</taxon>
        <taxon>Dikarya</taxon>
        <taxon>Basidiomycota</taxon>
        <taxon>Agaricomycotina</taxon>
        <taxon>Agaricomycetes</taxon>
        <taxon>Agaricomycetidae</taxon>
        <taxon>Agaricales</taxon>
        <taxon>Marasmiineae</taxon>
        <taxon>Mycenaceae</taxon>
        <taxon>Favolaschia</taxon>
    </lineage>
</organism>
<dbReference type="SUPFAM" id="SSF57716">
    <property type="entry name" value="Glucocorticoid receptor-like (DNA-binding domain)"/>
    <property type="match status" value="1"/>
</dbReference>
<dbReference type="PROSITE" id="PS50114">
    <property type="entry name" value="GATA_ZN_FINGER_2"/>
    <property type="match status" value="1"/>
</dbReference>
<comment type="caution">
    <text evidence="3">The sequence shown here is derived from an EMBL/GenBank/DDBJ whole genome shotgun (WGS) entry which is preliminary data.</text>
</comment>
<accession>A0AAV9ZAY0</accession>
<dbReference type="Gene3D" id="3.30.50.10">
    <property type="entry name" value="Erythroid Transcription Factor GATA-1, subunit A"/>
    <property type="match status" value="1"/>
</dbReference>